<dbReference type="Proteomes" id="UP001060215">
    <property type="component" value="Chromosome 10"/>
</dbReference>
<evidence type="ECO:0000313" key="2">
    <source>
        <dbReference type="Proteomes" id="UP001060215"/>
    </source>
</evidence>
<organism evidence="1 2">
    <name type="scientific">Camellia lanceoleosa</name>
    <dbReference type="NCBI Taxonomy" id="1840588"/>
    <lineage>
        <taxon>Eukaryota</taxon>
        <taxon>Viridiplantae</taxon>
        <taxon>Streptophyta</taxon>
        <taxon>Embryophyta</taxon>
        <taxon>Tracheophyta</taxon>
        <taxon>Spermatophyta</taxon>
        <taxon>Magnoliopsida</taxon>
        <taxon>eudicotyledons</taxon>
        <taxon>Gunneridae</taxon>
        <taxon>Pentapetalae</taxon>
        <taxon>asterids</taxon>
        <taxon>Ericales</taxon>
        <taxon>Theaceae</taxon>
        <taxon>Camellia</taxon>
    </lineage>
</organism>
<comment type="caution">
    <text evidence="1">The sequence shown here is derived from an EMBL/GenBank/DDBJ whole genome shotgun (WGS) entry which is preliminary data.</text>
</comment>
<sequence length="176" mass="20200">MFFINVDRSSNNPQFEAQAHRTQPQQFALVVLHQSQRFLFFIDLEANRVRTWHQMVQNPISSYIPASTADLMSSSMGKKCTAYLAVKLNVVLGWSTLCVGPFYVNREEDFFFILHDILLFWFVGVAHVLDASCIRFTELRHGAVCTDLDISMCLRLYNVDEPTLESQWSEGGRPDS</sequence>
<reference evidence="1 2" key="1">
    <citation type="journal article" date="2022" name="Plant J.">
        <title>Chromosome-level genome of Camellia lanceoleosa provides a valuable resource for understanding genome evolution and self-incompatibility.</title>
        <authorList>
            <person name="Gong W."/>
            <person name="Xiao S."/>
            <person name="Wang L."/>
            <person name="Liao Z."/>
            <person name="Chang Y."/>
            <person name="Mo W."/>
            <person name="Hu G."/>
            <person name="Li W."/>
            <person name="Zhao G."/>
            <person name="Zhu H."/>
            <person name="Hu X."/>
            <person name="Ji K."/>
            <person name="Xiang X."/>
            <person name="Song Q."/>
            <person name="Yuan D."/>
            <person name="Jin S."/>
            <person name="Zhang L."/>
        </authorList>
    </citation>
    <scope>NUCLEOTIDE SEQUENCE [LARGE SCALE GENOMIC DNA]</scope>
    <source>
        <strain evidence="1">SQ_2022a</strain>
    </source>
</reference>
<protein>
    <submittedName>
        <fullName evidence="1">Nuclear poly(A) polymerase 4</fullName>
    </submittedName>
</protein>
<evidence type="ECO:0000313" key="1">
    <source>
        <dbReference type="EMBL" id="KAI7997521.1"/>
    </source>
</evidence>
<accession>A0ACC0GD13</accession>
<gene>
    <name evidence="1" type="ORF">LOK49_LG10G00909</name>
</gene>
<dbReference type="EMBL" id="CM045767">
    <property type="protein sequence ID" value="KAI7997521.1"/>
    <property type="molecule type" value="Genomic_DNA"/>
</dbReference>
<proteinExistence type="predicted"/>
<name>A0ACC0GD13_9ERIC</name>
<keyword evidence="2" id="KW-1185">Reference proteome</keyword>